<proteinExistence type="inferred from homology"/>
<feature type="transmembrane region" description="Helical" evidence="12">
    <location>
        <begin position="216"/>
        <end position="233"/>
    </location>
</feature>
<evidence type="ECO:0000256" key="4">
    <source>
        <dbReference type="ARBA" id="ARBA00022475"/>
    </source>
</evidence>
<keyword evidence="5 12" id="KW-0349">Heme</keyword>
<keyword evidence="8 12" id="KW-0249">Electron transport</keyword>
<evidence type="ECO:0000256" key="8">
    <source>
        <dbReference type="ARBA" id="ARBA00022982"/>
    </source>
</evidence>
<keyword evidence="6 12" id="KW-0812">Transmembrane</keyword>
<keyword evidence="10 12" id="KW-0408">Iron</keyword>
<dbReference type="GO" id="GO:0046872">
    <property type="term" value="F:metal ion binding"/>
    <property type="evidence" value="ECO:0007669"/>
    <property type="project" value="UniProtKB-UniRule"/>
</dbReference>
<dbReference type="GO" id="GO:0019646">
    <property type="term" value="P:aerobic electron transport chain"/>
    <property type="evidence" value="ECO:0007669"/>
    <property type="project" value="InterPro"/>
</dbReference>
<dbReference type="PANTHER" id="PTHR30365:SF14">
    <property type="entry name" value="CYTOCHROME BD MENAQUINOL OXIDASE SUBUNIT I-RELATED"/>
    <property type="match status" value="1"/>
</dbReference>
<name>A0AA96GMI4_9BACT</name>
<feature type="transmembrane region" description="Helical" evidence="12">
    <location>
        <begin position="353"/>
        <end position="374"/>
    </location>
</feature>
<evidence type="ECO:0000256" key="11">
    <source>
        <dbReference type="ARBA" id="ARBA00023136"/>
    </source>
</evidence>
<feature type="transmembrane region" description="Helical" evidence="12">
    <location>
        <begin position="319"/>
        <end position="341"/>
    </location>
</feature>
<protein>
    <submittedName>
        <fullName evidence="13">Cytochrome ubiquinol oxidase subunit I</fullName>
    </submittedName>
</protein>
<dbReference type="GO" id="GO:0009055">
    <property type="term" value="F:electron transfer activity"/>
    <property type="evidence" value="ECO:0007669"/>
    <property type="project" value="UniProtKB-UniRule"/>
</dbReference>
<evidence type="ECO:0000256" key="6">
    <source>
        <dbReference type="ARBA" id="ARBA00022692"/>
    </source>
</evidence>
<feature type="transmembrane region" description="Helical" evidence="12">
    <location>
        <begin position="90"/>
        <end position="113"/>
    </location>
</feature>
<feature type="transmembrane region" description="Helical" evidence="12">
    <location>
        <begin position="183"/>
        <end position="204"/>
    </location>
</feature>
<dbReference type="InterPro" id="IPR002585">
    <property type="entry name" value="Cyt-d_ubiquinol_oxidase_su_1"/>
</dbReference>
<evidence type="ECO:0000256" key="12">
    <source>
        <dbReference type="PIRNR" id="PIRNR006446"/>
    </source>
</evidence>
<dbReference type="GO" id="GO:0016682">
    <property type="term" value="F:oxidoreductase activity, acting on diphenols and related substances as donors, oxygen as acceptor"/>
    <property type="evidence" value="ECO:0007669"/>
    <property type="project" value="TreeGrafter"/>
</dbReference>
<evidence type="ECO:0000313" key="13">
    <source>
        <dbReference type="EMBL" id="WNM60251.1"/>
    </source>
</evidence>
<evidence type="ECO:0000256" key="10">
    <source>
        <dbReference type="ARBA" id="ARBA00023004"/>
    </source>
</evidence>
<comment type="subcellular location">
    <subcellularLocation>
        <location evidence="1">Cell membrane</location>
        <topology evidence="1">Multi-pass membrane protein</topology>
    </subcellularLocation>
</comment>
<feature type="transmembrane region" description="Helical" evidence="12">
    <location>
        <begin position="58"/>
        <end position="78"/>
    </location>
</feature>
<keyword evidence="14" id="KW-1185">Reference proteome</keyword>
<comment type="similarity">
    <text evidence="2 12">Belongs to the cytochrome ubiquinol oxidase subunit 1 family.</text>
</comment>
<dbReference type="PANTHER" id="PTHR30365">
    <property type="entry name" value="CYTOCHROME D UBIQUINOL OXIDASE"/>
    <property type="match status" value="1"/>
</dbReference>
<dbReference type="KEGG" id="nneo:PQG83_10795"/>
<dbReference type="PIRSF" id="PIRSF006446">
    <property type="entry name" value="Cyt_quinol_oxidase_1"/>
    <property type="match status" value="1"/>
</dbReference>
<dbReference type="EMBL" id="CP116968">
    <property type="protein sequence ID" value="WNM60251.1"/>
    <property type="molecule type" value="Genomic_DNA"/>
</dbReference>
<evidence type="ECO:0000256" key="1">
    <source>
        <dbReference type="ARBA" id="ARBA00004651"/>
    </source>
</evidence>
<evidence type="ECO:0000313" key="14">
    <source>
        <dbReference type="Proteomes" id="UP001302494"/>
    </source>
</evidence>
<evidence type="ECO:0000256" key="5">
    <source>
        <dbReference type="ARBA" id="ARBA00022617"/>
    </source>
</evidence>
<dbReference type="GO" id="GO:0020037">
    <property type="term" value="F:heme binding"/>
    <property type="evidence" value="ECO:0007669"/>
    <property type="project" value="TreeGrafter"/>
</dbReference>
<evidence type="ECO:0000256" key="3">
    <source>
        <dbReference type="ARBA" id="ARBA00022448"/>
    </source>
</evidence>
<organism evidence="13 14">
    <name type="scientific">Candidatus Nitrospira neomarina</name>
    <dbReference type="NCBI Taxonomy" id="3020899"/>
    <lineage>
        <taxon>Bacteria</taxon>
        <taxon>Pseudomonadati</taxon>
        <taxon>Nitrospirota</taxon>
        <taxon>Nitrospiria</taxon>
        <taxon>Nitrospirales</taxon>
        <taxon>Nitrospiraceae</taxon>
        <taxon>Nitrospira</taxon>
    </lineage>
</organism>
<keyword evidence="11 12" id="KW-0472">Membrane</keyword>
<evidence type="ECO:0000256" key="7">
    <source>
        <dbReference type="ARBA" id="ARBA00022723"/>
    </source>
</evidence>
<evidence type="ECO:0000256" key="2">
    <source>
        <dbReference type="ARBA" id="ARBA00009819"/>
    </source>
</evidence>
<accession>A0AA96GMI4</accession>
<keyword evidence="3 12" id="KW-0813">Transport</keyword>
<feature type="transmembrane region" description="Helical" evidence="12">
    <location>
        <begin position="125"/>
        <end position="149"/>
    </location>
</feature>
<keyword evidence="4 12" id="KW-1003">Cell membrane</keyword>
<dbReference type="GO" id="GO:0005886">
    <property type="term" value="C:plasma membrane"/>
    <property type="evidence" value="ECO:0007669"/>
    <property type="project" value="UniProtKB-SubCell"/>
</dbReference>
<keyword evidence="7 12" id="KW-0479">Metal-binding</keyword>
<dbReference type="Proteomes" id="UP001302494">
    <property type="component" value="Chromosome"/>
</dbReference>
<dbReference type="GO" id="GO:0070069">
    <property type="term" value="C:cytochrome complex"/>
    <property type="evidence" value="ECO:0007669"/>
    <property type="project" value="UniProtKB-UniRule"/>
</dbReference>
<feature type="transmembrane region" description="Helical" evidence="12">
    <location>
        <begin position="15"/>
        <end position="37"/>
    </location>
</feature>
<gene>
    <name evidence="13" type="ORF">PQG83_10795</name>
</gene>
<sequence length="445" mass="48747">MSDLIAARSLMAMSLGFHIIFAVVGMAMPLLMVVAEWRWLKTEKAVYLIIAKRWAKGTAIFFAIGAVTGTVLSFQLGLLWPRFMEWAGPIIGPAFAIEGFAFFTEAIFLGIYLYGWQKVSPGAHLAAGGVVALSGIMSGVVVVMANGWMNTPRGFMMHGEIPANIDPVAALFNPSGLLQAPHMILAAFAATGFAVAGIHAFLLLRQPGNAFHQSALQIALVIGGISAILQPLSGDFLAKRVAEFQPLKLAAFEAQVETQQGAPFRIGGVWDSEREMFDYVLEIPYALSLLVTSDPNGQVIGLKDFPKENWPPIGITRTAFQLMVFIGFLMMGLALWGLWLMYKKNSFYQCRRFLQAMVLATPLGFLAIEAGWVATEVGRQPWVIVGYLKTADAVTPMPGLIIPLMIFGALYIFLACIVIWLMWRHVAATPDQFEMTSPREEVQPV</sequence>
<reference evidence="13 14" key="1">
    <citation type="submission" date="2023-01" db="EMBL/GenBank/DDBJ databases">
        <title>Cultivation and genomic characterization of new, ubiquitous marine nitrite-oxidizing bacteria from the Nitrospirales.</title>
        <authorList>
            <person name="Mueller A.J."/>
            <person name="Daebeler A."/>
            <person name="Herbold C.W."/>
            <person name="Kirkegaard R.H."/>
            <person name="Daims H."/>
        </authorList>
    </citation>
    <scope>NUCLEOTIDE SEQUENCE [LARGE SCALE GENOMIC DNA]</scope>
    <source>
        <strain evidence="13 14">DK</strain>
    </source>
</reference>
<dbReference type="AlphaFoldDB" id="A0AA96GMI4"/>
<feature type="transmembrane region" description="Helical" evidence="12">
    <location>
        <begin position="400"/>
        <end position="423"/>
    </location>
</feature>
<evidence type="ECO:0000256" key="9">
    <source>
        <dbReference type="ARBA" id="ARBA00022989"/>
    </source>
</evidence>
<dbReference type="Pfam" id="PF01654">
    <property type="entry name" value="Cyt_bd_oxida_I"/>
    <property type="match status" value="1"/>
</dbReference>
<keyword evidence="9 12" id="KW-1133">Transmembrane helix</keyword>
<dbReference type="RefSeq" id="WP_312740745.1">
    <property type="nucleotide sequence ID" value="NZ_CP116968.1"/>
</dbReference>